<evidence type="ECO:0000313" key="2">
    <source>
        <dbReference type="Proteomes" id="UP000735302"/>
    </source>
</evidence>
<keyword evidence="2" id="KW-1185">Reference proteome</keyword>
<accession>A0AAV4BRS4</accession>
<reference evidence="1 2" key="1">
    <citation type="journal article" date="2021" name="Elife">
        <title>Chloroplast acquisition without the gene transfer in kleptoplastic sea slugs, Plakobranchus ocellatus.</title>
        <authorList>
            <person name="Maeda T."/>
            <person name="Takahashi S."/>
            <person name="Yoshida T."/>
            <person name="Shimamura S."/>
            <person name="Takaki Y."/>
            <person name="Nagai Y."/>
            <person name="Toyoda A."/>
            <person name="Suzuki Y."/>
            <person name="Arimoto A."/>
            <person name="Ishii H."/>
            <person name="Satoh N."/>
            <person name="Nishiyama T."/>
            <person name="Hasebe M."/>
            <person name="Maruyama T."/>
            <person name="Minagawa J."/>
            <person name="Obokata J."/>
            <person name="Shigenobu S."/>
        </authorList>
    </citation>
    <scope>NUCLEOTIDE SEQUENCE [LARGE SCALE GENOMIC DNA]</scope>
</reference>
<protein>
    <recommendedName>
        <fullName evidence="3">RRP15-like protein</fullName>
    </recommendedName>
</protein>
<sequence>MADAAWKRAPNATFGFVGGKLKAKCNKTLEWLLAKTVEEQKKLLLFSVSDGYKLRKAAAEKNAATDTEIRSRQVEKVRIKDSKRRAAVTKSVKQALKNLNKSADCFTTLSAEQRSFVDSLWENPDSQTGRLFHHTWEQEGADKTWMARNVSSDQVKDRGLNNTEHFILGH</sequence>
<gene>
    <name evidence="1" type="ORF">PoB_004936900</name>
</gene>
<dbReference type="Proteomes" id="UP000735302">
    <property type="component" value="Unassembled WGS sequence"/>
</dbReference>
<evidence type="ECO:0008006" key="3">
    <source>
        <dbReference type="Google" id="ProtNLM"/>
    </source>
</evidence>
<name>A0AAV4BRS4_9GAST</name>
<evidence type="ECO:0000313" key="1">
    <source>
        <dbReference type="EMBL" id="GFO22864.1"/>
    </source>
</evidence>
<comment type="caution">
    <text evidence="1">The sequence shown here is derived from an EMBL/GenBank/DDBJ whole genome shotgun (WGS) entry which is preliminary data.</text>
</comment>
<dbReference type="AlphaFoldDB" id="A0AAV4BRS4"/>
<dbReference type="EMBL" id="BLXT01005456">
    <property type="protein sequence ID" value="GFO22864.1"/>
    <property type="molecule type" value="Genomic_DNA"/>
</dbReference>
<organism evidence="1 2">
    <name type="scientific">Plakobranchus ocellatus</name>
    <dbReference type="NCBI Taxonomy" id="259542"/>
    <lineage>
        <taxon>Eukaryota</taxon>
        <taxon>Metazoa</taxon>
        <taxon>Spiralia</taxon>
        <taxon>Lophotrochozoa</taxon>
        <taxon>Mollusca</taxon>
        <taxon>Gastropoda</taxon>
        <taxon>Heterobranchia</taxon>
        <taxon>Euthyneura</taxon>
        <taxon>Panpulmonata</taxon>
        <taxon>Sacoglossa</taxon>
        <taxon>Placobranchoidea</taxon>
        <taxon>Plakobranchidae</taxon>
        <taxon>Plakobranchus</taxon>
    </lineage>
</organism>
<proteinExistence type="predicted"/>